<comment type="caution">
    <text evidence="4">The sequence shown here is derived from an EMBL/GenBank/DDBJ whole genome shotgun (WGS) entry which is preliminary data.</text>
</comment>
<keyword evidence="5" id="KW-1185">Reference proteome</keyword>
<keyword evidence="2" id="KW-0802">TPR repeat</keyword>
<dbReference type="SMART" id="SM00028">
    <property type="entry name" value="TPR"/>
    <property type="match status" value="3"/>
</dbReference>
<gene>
    <name evidence="4" type="ORF">A6A05_18355</name>
</gene>
<keyword evidence="1" id="KW-0677">Repeat</keyword>
<dbReference type="InterPro" id="IPR011990">
    <property type="entry name" value="TPR-like_helical_dom_sf"/>
</dbReference>
<dbReference type="STRING" id="1437059.A6A05_18355"/>
<organism evidence="4 5">
    <name type="scientific">Magnetospirillum moscoviense</name>
    <dbReference type="NCBI Taxonomy" id="1437059"/>
    <lineage>
        <taxon>Bacteria</taxon>
        <taxon>Pseudomonadati</taxon>
        <taxon>Pseudomonadota</taxon>
        <taxon>Alphaproteobacteria</taxon>
        <taxon>Rhodospirillales</taxon>
        <taxon>Rhodospirillaceae</taxon>
        <taxon>Magnetospirillum</taxon>
    </lineage>
</organism>
<evidence type="ECO:0000313" key="5">
    <source>
        <dbReference type="Proteomes" id="UP000078543"/>
    </source>
</evidence>
<dbReference type="PANTHER" id="PTHR44858:SF1">
    <property type="entry name" value="UDP-N-ACETYLGLUCOSAMINE--PEPTIDE N-ACETYLGLUCOSAMINYLTRANSFERASE SPINDLY-RELATED"/>
    <property type="match status" value="1"/>
</dbReference>
<evidence type="ECO:0000256" key="2">
    <source>
        <dbReference type="ARBA" id="ARBA00022803"/>
    </source>
</evidence>
<reference evidence="4 5" key="1">
    <citation type="submission" date="2016-04" db="EMBL/GenBank/DDBJ databases">
        <title>Draft genome sequence of freshwater magnetotactic bacteria Magnetospirillum marisnigri SP-1 and Magnetospirillum moscoviense BB-1.</title>
        <authorList>
            <person name="Koziaeva V."/>
            <person name="Dziuba M.V."/>
            <person name="Ivanov T.M."/>
            <person name="Kuznetsov B."/>
            <person name="Grouzdev D.S."/>
        </authorList>
    </citation>
    <scope>NUCLEOTIDE SEQUENCE [LARGE SCALE GENOMIC DNA]</scope>
    <source>
        <strain evidence="4 5">BB-1</strain>
    </source>
</reference>
<dbReference type="InterPro" id="IPR050498">
    <property type="entry name" value="Ycf3"/>
</dbReference>
<name>A0A178N090_9PROT</name>
<evidence type="ECO:0000256" key="1">
    <source>
        <dbReference type="ARBA" id="ARBA00022737"/>
    </source>
</evidence>
<evidence type="ECO:0000256" key="3">
    <source>
        <dbReference type="SAM" id="SignalP"/>
    </source>
</evidence>
<feature type="chain" id="PRO_5008092403" evidence="3">
    <location>
        <begin position="20"/>
        <end position="247"/>
    </location>
</feature>
<dbReference type="PANTHER" id="PTHR44858">
    <property type="entry name" value="TETRATRICOPEPTIDE REPEAT PROTEIN 6"/>
    <property type="match status" value="1"/>
</dbReference>
<dbReference type="AlphaFoldDB" id="A0A178N090"/>
<proteinExistence type="predicted"/>
<dbReference type="Gene3D" id="1.25.40.10">
    <property type="entry name" value="Tetratricopeptide repeat domain"/>
    <property type="match status" value="1"/>
</dbReference>
<accession>A0A178N090</accession>
<dbReference type="SUPFAM" id="SSF48452">
    <property type="entry name" value="TPR-like"/>
    <property type="match status" value="1"/>
</dbReference>
<dbReference type="GO" id="GO:0046813">
    <property type="term" value="P:receptor-mediated virion attachment to host cell"/>
    <property type="evidence" value="ECO:0007669"/>
    <property type="project" value="TreeGrafter"/>
</dbReference>
<dbReference type="Proteomes" id="UP000078543">
    <property type="component" value="Unassembled WGS sequence"/>
</dbReference>
<feature type="signal peptide" evidence="3">
    <location>
        <begin position="1"/>
        <end position="19"/>
    </location>
</feature>
<dbReference type="EMBL" id="LWQU01000010">
    <property type="protein sequence ID" value="OAN67297.1"/>
    <property type="molecule type" value="Genomic_DNA"/>
</dbReference>
<dbReference type="InterPro" id="IPR019734">
    <property type="entry name" value="TPR_rpt"/>
</dbReference>
<keyword evidence="3" id="KW-0732">Signal</keyword>
<sequence>MRRALLALILSALALPALAQTIDGPEEYRVCLVMAKDKPEQGWEEALTWQSLGGGEAARHCGAVALIGLGKYAEAATRLETLANESVREDGVRAQMLAQAAQAWMLAGKLQRADAAQRGALILAPGDPEILLDHAVLLAQVHHYNEVVDILTGLLRRQPHRVEALVLRASAFRYQDNLPGARDDVEQALKLDPDFPDALLERGILKRLTGDDAGARADWRRAIEVAPHTEAAETARLNIQKMEMKAK</sequence>
<dbReference type="RefSeq" id="WP_068496362.1">
    <property type="nucleotide sequence ID" value="NZ_LWQU01000010.1"/>
</dbReference>
<protein>
    <submittedName>
        <fullName evidence="4">Uncharacterized protein</fullName>
    </submittedName>
</protein>
<dbReference type="OrthoDB" id="8480494at2"/>
<dbReference type="GO" id="GO:0009279">
    <property type="term" value="C:cell outer membrane"/>
    <property type="evidence" value="ECO:0007669"/>
    <property type="project" value="TreeGrafter"/>
</dbReference>
<evidence type="ECO:0000313" key="4">
    <source>
        <dbReference type="EMBL" id="OAN67297.1"/>
    </source>
</evidence>